<evidence type="ECO:0000256" key="5">
    <source>
        <dbReference type="ARBA" id="ARBA00023136"/>
    </source>
</evidence>
<keyword evidence="4 6" id="KW-1133">Transmembrane helix</keyword>
<evidence type="ECO:0000256" key="1">
    <source>
        <dbReference type="ARBA" id="ARBA00004141"/>
    </source>
</evidence>
<feature type="transmembrane region" description="Helical" evidence="6">
    <location>
        <begin position="44"/>
        <end position="67"/>
    </location>
</feature>
<feature type="transmembrane region" description="Helical" evidence="6">
    <location>
        <begin position="214"/>
        <end position="233"/>
    </location>
</feature>
<evidence type="ECO:0000256" key="3">
    <source>
        <dbReference type="ARBA" id="ARBA00022692"/>
    </source>
</evidence>
<evidence type="ECO:0000256" key="2">
    <source>
        <dbReference type="ARBA" id="ARBA00009853"/>
    </source>
</evidence>
<sequence>MKDTLAPELRAALWMIGSILSFSFMAVAGRWLAEGYDTFEIMLYRSLTGILIVFAVAAAIGTLGEITTRSSGVHVIRNAFHFAGQNLWFYAITVIPLAQVFALEFTSPIWILILSPIFLGERMTRPRIIAAVLGFIGILIVTRPGATPLNAGIVTAAIAAICFALTGLLTKRLTKTESLTSILAYLTVTQAVFGIICAGYDGDIKLPTLESAPLLGMVGVAGLIAHFCLTKALSIAPATVVMPIDFTRLPMIAVIGMLVFGEALDPWVFVGAALIFAGNYYNIWSETRKAQVSD</sequence>
<feature type="transmembrane region" description="Helical" evidence="6">
    <location>
        <begin position="182"/>
        <end position="202"/>
    </location>
</feature>
<evidence type="ECO:0000259" key="7">
    <source>
        <dbReference type="Pfam" id="PF00892"/>
    </source>
</evidence>
<dbReference type="STRING" id="696762.PFRI_00460"/>
<feature type="transmembrane region" description="Helical" evidence="6">
    <location>
        <begin position="126"/>
        <end position="143"/>
    </location>
</feature>
<name>A0A1L9P2I3_9RHOB</name>
<feature type="transmembrane region" description="Helical" evidence="6">
    <location>
        <begin position="240"/>
        <end position="260"/>
    </location>
</feature>
<dbReference type="RefSeq" id="WP_175549217.1">
    <property type="nucleotide sequence ID" value="NZ_JABBAN010000074.1"/>
</dbReference>
<evidence type="ECO:0000256" key="4">
    <source>
        <dbReference type="ARBA" id="ARBA00022989"/>
    </source>
</evidence>
<keyword evidence="9" id="KW-1185">Reference proteome</keyword>
<evidence type="ECO:0000256" key="6">
    <source>
        <dbReference type="SAM" id="Phobius"/>
    </source>
</evidence>
<dbReference type="PANTHER" id="PTHR22911">
    <property type="entry name" value="ACYL-MALONYL CONDENSING ENZYME-RELATED"/>
    <property type="match status" value="1"/>
</dbReference>
<feature type="domain" description="EamA" evidence="7">
    <location>
        <begin position="10"/>
        <end position="142"/>
    </location>
</feature>
<protein>
    <submittedName>
        <fullName evidence="8">Riboflavin transporter</fullName>
    </submittedName>
</protein>
<dbReference type="PANTHER" id="PTHR22911:SF6">
    <property type="entry name" value="SOLUTE CARRIER FAMILY 35 MEMBER G1"/>
    <property type="match status" value="1"/>
</dbReference>
<feature type="domain" description="EamA" evidence="7">
    <location>
        <begin position="151"/>
        <end position="280"/>
    </location>
</feature>
<reference evidence="8 9" key="1">
    <citation type="submission" date="2016-10" db="EMBL/GenBank/DDBJ databases">
        <title>Genome sequence of Planktotalea frisia SH6-1.</title>
        <authorList>
            <person name="Poehlein A."/>
            <person name="Bakenhus I."/>
            <person name="Voget S."/>
            <person name="Brinkhoff T."/>
            <person name="Simon M."/>
        </authorList>
    </citation>
    <scope>NUCLEOTIDE SEQUENCE [LARGE SCALE GENOMIC DNA]</scope>
    <source>
        <strain evidence="8 9">SH6-1</strain>
    </source>
</reference>
<dbReference type="SUPFAM" id="SSF103481">
    <property type="entry name" value="Multidrug resistance efflux transporter EmrE"/>
    <property type="match status" value="2"/>
</dbReference>
<comment type="caution">
    <text evidence="8">The sequence shown here is derived from an EMBL/GenBank/DDBJ whole genome shotgun (WGS) entry which is preliminary data.</text>
</comment>
<dbReference type="AlphaFoldDB" id="A0A1L9P2I3"/>
<keyword evidence="5 6" id="KW-0472">Membrane</keyword>
<dbReference type="EMBL" id="MLCB01000004">
    <property type="protein sequence ID" value="OJI95706.1"/>
    <property type="molecule type" value="Genomic_DNA"/>
</dbReference>
<dbReference type="GO" id="GO:0016020">
    <property type="term" value="C:membrane"/>
    <property type="evidence" value="ECO:0007669"/>
    <property type="project" value="UniProtKB-SubCell"/>
</dbReference>
<dbReference type="InterPro" id="IPR000620">
    <property type="entry name" value="EamA_dom"/>
</dbReference>
<feature type="transmembrane region" description="Helical" evidence="6">
    <location>
        <begin position="87"/>
        <end position="114"/>
    </location>
</feature>
<accession>A0A1L9P2I3</accession>
<dbReference type="Proteomes" id="UP000184514">
    <property type="component" value="Unassembled WGS sequence"/>
</dbReference>
<comment type="subcellular location">
    <subcellularLocation>
        <location evidence="1">Membrane</location>
        <topology evidence="1">Multi-pass membrane protein</topology>
    </subcellularLocation>
</comment>
<feature type="transmembrane region" description="Helical" evidence="6">
    <location>
        <begin position="149"/>
        <end position="170"/>
    </location>
</feature>
<feature type="transmembrane region" description="Helical" evidence="6">
    <location>
        <begin position="12"/>
        <end position="32"/>
    </location>
</feature>
<gene>
    <name evidence="8" type="primary">ribN_1</name>
    <name evidence="8" type="ORF">PFRI_00460</name>
</gene>
<organism evidence="8 9">
    <name type="scientific">Planktotalea frisia</name>
    <dbReference type="NCBI Taxonomy" id="696762"/>
    <lineage>
        <taxon>Bacteria</taxon>
        <taxon>Pseudomonadati</taxon>
        <taxon>Pseudomonadota</taxon>
        <taxon>Alphaproteobacteria</taxon>
        <taxon>Rhodobacterales</taxon>
        <taxon>Paracoccaceae</taxon>
        <taxon>Planktotalea</taxon>
    </lineage>
</organism>
<evidence type="ECO:0000313" key="9">
    <source>
        <dbReference type="Proteomes" id="UP000184514"/>
    </source>
</evidence>
<dbReference type="Pfam" id="PF00892">
    <property type="entry name" value="EamA"/>
    <property type="match status" value="2"/>
</dbReference>
<comment type="similarity">
    <text evidence="2">Belongs to the drug/metabolite transporter (DMT) superfamily. 10 TMS drug/metabolite exporter (DME) (TC 2.A.7.3) family.</text>
</comment>
<evidence type="ECO:0000313" key="8">
    <source>
        <dbReference type="EMBL" id="OJI95706.1"/>
    </source>
</evidence>
<proteinExistence type="inferred from homology"/>
<dbReference type="InterPro" id="IPR037185">
    <property type="entry name" value="EmrE-like"/>
</dbReference>
<keyword evidence="3 6" id="KW-0812">Transmembrane</keyword>